<evidence type="ECO:0000256" key="1">
    <source>
        <dbReference type="ARBA" id="ARBA00006845"/>
    </source>
</evidence>
<feature type="domain" description="Barstar (barnase inhibitor)" evidence="2">
    <location>
        <begin position="36"/>
        <end position="112"/>
    </location>
</feature>
<dbReference type="AlphaFoldDB" id="A0A4Q9KJE1"/>
<gene>
    <name evidence="3" type="ORF">ET996_10150</name>
</gene>
<protein>
    <submittedName>
        <fullName evidence="3">Barstar</fullName>
    </submittedName>
</protein>
<name>A0A4Q9KJE1_PROTD</name>
<dbReference type="Proteomes" id="UP000291933">
    <property type="component" value="Unassembled WGS sequence"/>
</dbReference>
<dbReference type="InterPro" id="IPR035905">
    <property type="entry name" value="Barstar-like_sf"/>
</dbReference>
<sequence length="128" mass="13512">MTQAQQTKGVVTTSVRTPADLAARLTAQGWRVGIVSGAPTKAEALAAIGKALDFPSYYGRNLDALTDCLRDLEAPTALIWVGWEPFAVSSASDWGKLVTVLSDRVAEEGTLFSALFCVGAPETDLPSL</sequence>
<proteinExistence type="inferred from homology"/>
<evidence type="ECO:0000313" key="4">
    <source>
        <dbReference type="Proteomes" id="UP000291933"/>
    </source>
</evidence>
<dbReference type="OrthoDB" id="5184890at2"/>
<comment type="caution">
    <text evidence="3">The sequence shown here is derived from an EMBL/GenBank/DDBJ whole genome shotgun (WGS) entry which is preliminary data.</text>
</comment>
<dbReference type="InterPro" id="IPR000468">
    <property type="entry name" value="Barstar"/>
</dbReference>
<dbReference type="SUPFAM" id="SSF52038">
    <property type="entry name" value="Barstar-related"/>
    <property type="match status" value="1"/>
</dbReference>
<dbReference type="Pfam" id="PF01337">
    <property type="entry name" value="Barstar"/>
    <property type="match status" value="1"/>
</dbReference>
<evidence type="ECO:0000259" key="2">
    <source>
        <dbReference type="Pfam" id="PF01337"/>
    </source>
</evidence>
<organism evidence="3 4">
    <name type="scientific">Propioniciclava tarda</name>
    <dbReference type="NCBI Taxonomy" id="433330"/>
    <lineage>
        <taxon>Bacteria</taxon>
        <taxon>Bacillati</taxon>
        <taxon>Actinomycetota</taxon>
        <taxon>Actinomycetes</taxon>
        <taxon>Propionibacteriales</taxon>
        <taxon>Propionibacteriaceae</taxon>
        <taxon>Propioniciclava</taxon>
    </lineage>
</organism>
<dbReference type="RefSeq" id="WP_131172444.1">
    <property type="nucleotide sequence ID" value="NZ_FXTL01000012.1"/>
</dbReference>
<accession>A0A4Q9KJE1</accession>
<reference evidence="3 4" key="1">
    <citation type="submission" date="2019-01" db="EMBL/GenBank/DDBJ databases">
        <title>Lactibacter flavus gen. nov., sp. nov., a novel bacterium of the family Propionibacteriaceae isolated from raw milk and dairy products.</title>
        <authorList>
            <person name="Huptas C."/>
            <person name="Wenning M."/>
            <person name="Breitenwieser F."/>
            <person name="Doll E."/>
            <person name="Von Neubeck M."/>
            <person name="Busse H.-J."/>
            <person name="Scherer S."/>
        </authorList>
    </citation>
    <scope>NUCLEOTIDE SEQUENCE [LARGE SCALE GENOMIC DNA]</scope>
    <source>
        <strain evidence="3 4">DSM 22130</strain>
    </source>
</reference>
<keyword evidence="4" id="KW-1185">Reference proteome</keyword>
<dbReference type="Gene3D" id="3.30.370.10">
    <property type="entry name" value="Barstar-like"/>
    <property type="match status" value="1"/>
</dbReference>
<evidence type="ECO:0000313" key="3">
    <source>
        <dbReference type="EMBL" id="TBT94546.1"/>
    </source>
</evidence>
<dbReference type="EMBL" id="SDMR01000012">
    <property type="protein sequence ID" value="TBT94546.1"/>
    <property type="molecule type" value="Genomic_DNA"/>
</dbReference>
<comment type="similarity">
    <text evidence="1">Belongs to the barstar family.</text>
</comment>